<dbReference type="InterPro" id="IPR036397">
    <property type="entry name" value="RNaseH_sf"/>
</dbReference>
<gene>
    <name evidence="2" type="ORF">EEDITHA_LOCUS9070</name>
</gene>
<protein>
    <recommendedName>
        <fullName evidence="1">Integrase catalytic domain-containing protein</fullName>
    </recommendedName>
</protein>
<dbReference type="Gene3D" id="3.30.420.10">
    <property type="entry name" value="Ribonuclease H-like superfamily/Ribonuclease H"/>
    <property type="match status" value="1"/>
</dbReference>
<dbReference type="GO" id="GO:0042575">
    <property type="term" value="C:DNA polymerase complex"/>
    <property type="evidence" value="ECO:0007669"/>
    <property type="project" value="UniProtKB-ARBA"/>
</dbReference>
<dbReference type="GO" id="GO:0003676">
    <property type="term" value="F:nucleic acid binding"/>
    <property type="evidence" value="ECO:0007669"/>
    <property type="project" value="InterPro"/>
</dbReference>
<proteinExistence type="predicted"/>
<dbReference type="Proteomes" id="UP001153954">
    <property type="component" value="Unassembled WGS sequence"/>
</dbReference>
<evidence type="ECO:0000313" key="2">
    <source>
        <dbReference type="EMBL" id="CAH2093398.1"/>
    </source>
</evidence>
<dbReference type="EMBL" id="CAKOGL010000013">
    <property type="protein sequence ID" value="CAH2093398.1"/>
    <property type="molecule type" value="Genomic_DNA"/>
</dbReference>
<dbReference type="Pfam" id="PF18701">
    <property type="entry name" value="DUF5641"/>
    <property type="match status" value="1"/>
</dbReference>
<sequence length="930" mass="105707">MYRQIEIDPSQRDLQLILWRDEKGNDVNIYRLNTVTYGTASAPFLATRCLLQLAKECSDDVIANVIQNDFYMDDLITGCDSVDGLRYIFHGVVDVLRSACMPLRKFRSNYPQLFENEADALQSMDLCREANVLGLTYHPKLDTLQFSTNLDLSREITKRTIISNICKVFDPLGLLCPCIIIAKILLQNLWSAKLDWDEVVPKELAKSWSGLVEDFHTLSDIKISRRVFCDGFSVDMLELHCFVDASQRAYAACVYIRSSNEGKFFVKLLCAKARVAPIKPTTIPRLELNGALLGARLSKKVLEALRCNIAKKFMWTDSTVVLGWLKTQPKDLKTYVCNRVNEINELTPGFTFNHVPTIENPADMASRGVNPTHLKSSSLWWEGPAFLRSEPGDWPGQSYSISNILPELKATKTSSELKNLHITMNYDGDFIQFKNFSNLNRLKRVYCYVLRFINNCRKQNDKVSGPLSVTELNRALNILCKFSQRESFDSEIKLILSNRPLPRNSKLLPLTPFIDPTGVMRVQGRLDNSGFGYDKKHPIILDAKHYLTKLFMVSEHLRLFHAGPQLLLASVRERIWPIGGRNLARSTVRQCVVCTRYKGKTLQPIMGNLPAERSEQAFPFSSCGVDMAGPFMISSRKGRGNRISKCYLCLFVCLATKAVHLELVSDLTTESFILALRRFISRRGRPYVIFCDNGTNFKGANSVLKRLLRSSRFCDDEGIEFKFSPAYSPHFGGIWEAGIKSAKHHLKRVAGNASLTFEELATLFAQIEGILNSRPLSPLSADPRDPSPLTPGHFLIGRAITSLPSVPINCKNVNRYERLEQLRQHFWDRWRREYIAELQQRTRWRVREAELREGDLVLLKEEHLPPMNWRLARVDRLHPGGDGVSRVADVLTSQGIIRRAVNRMVKLPSPQDLESITAFNEAEDVHAEDA</sequence>
<dbReference type="SUPFAM" id="SSF53098">
    <property type="entry name" value="Ribonuclease H-like"/>
    <property type="match status" value="1"/>
</dbReference>
<dbReference type="AlphaFoldDB" id="A0AAU9U2L6"/>
<accession>A0AAU9U2L6</accession>
<dbReference type="Pfam" id="PF05380">
    <property type="entry name" value="Peptidase_A17"/>
    <property type="match status" value="1"/>
</dbReference>
<keyword evidence="3" id="KW-1185">Reference proteome</keyword>
<evidence type="ECO:0000313" key="3">
    <source>
        <dbReference type="Proteomes" id="UP001153954"/>
    </source>
</evidence>
<feature type="domain" description="Integrase catalytic" evidence="1">
    <location>
        <begin position="615"/>
        <end position="799"/>
    </location>
</feature>
<dbReference type="PANTHER" id="PTHR47331">
    <property type="entry name" value="PHD-TYPE DOMAIN-CONTAINING PROTEIN"/>
    <property type="match status" value="1"/>
</dbReference>
<reference evidence="2" key="1">
    <citation type="submission" date="2022-03" db="EMBL/GenBank/DDBJ databases">
        <authorList>
            <person name="Tunstrom K."/>
        </authorList>
    </citation>
    <scope>NUCLEOTIDE SEQUENCE</scope>
</reference>
<comment type="caution">
    <text evidence="2">The sequence shown here is derived from an EMBL/GenBank/DDBJ whole genome shotgun (WGS) entry which is preliminary data.</text>
</comment>
<dbReference type="GO" id="GO:0071897">
    <property type="term" value="P:DNA biosynthetic process"/>
    <property type="evidence" value="ECO:0007669"/>
    <property type="project" value="UniProtKB-ARBA"/>
</dbReference>
<dbReference type="PROSITE" id="PS50994">
    <property type="entry name" value="INTEGRASE"/>
    <property type="match status" value="1"/>
</dbReference>
<name>A0AAU9U2L6_EUPED</name>
<dbReference type="InterPro" id="IPR040676">
    <property type="entry name" value="DUF5641"/>
</dbReference>
<dbReference type="InterPro" id="IPR043502">
    <property type="entry name" value="DNA/RNA_pol_sf"/>
</dbReference>
<dbReference type="InterPro" id="IPR001584">
    <property type="entry name" value="Integrase_cat-core"/>
</dbReference>
<evidence type="ECO:0000259" key="1">
    <source>
        <dbReference type="PROSITE" id="PS50994"/>
    </source>
</evidence>
<organism evidence="2 3">
    <name type="scientific">Euphydryas editha</name>
    <name type="common">Edith's checkerspot</name>
    <dbReference type="NCBI Taxonomy" id="104508"/>
    <lineage>
        <taxon>Eukaryota</taxon>
        <taxon>Metazoa</taxon>
        <taxon>Ecdysozoa</taxon>
        <taxon>Arthropoda</taxon>
        <taxon>Hexapoda</taxon>
        <taxon>Insecta</taxon>
        <taxon>Pterygota</taxon>
        <taxon>Neoptera</taxon>
        <taxon>Endopterygota</taxon>
        <taxon>Lepidoptera</taxon>
        <taxon>Glossata</taxon>
        <taxon>Ditrysia</taxon>
        <taxon>Papilionoidea</taxon>
        <taxon>Nymphalidae</taxon>
        <taxon>Nymphalinae</taxon>
        <taxon>Euphydryas</taxon>
    </lineage>
</organism>
<dbReference type="GO" id="GO:0015074">
    <property type="term" value="P:DNA integration"/>
    <property type="evidence" value="ECO:0007669"/>
    <property type="project" value="InterPro"/>
</dbReference>
<dbReference type="InterPro" id="IPR012337">
    <property type="entry name" value="RNaseH-like_sf"/>
</dbReference>
<dbReference type="SUPFAM" id="SSF56672">
    <property type="entry name" value="DNA/RNA polymerases"/>
    <property type="match status" value="1"/>
</dbReference>
<dbReference type="InterPro" id="IPR008042">
    <property type="entry name" value="Retrotrans_Pao"/>
</dbReference>